<dbReference type="STRING" id="36842.SAMN02194393_02062"/>
<evidence type="ECO:0000313" key="8">
    <source>
        <dbReference type="Proteomes" id="UP000190285"/>
    </source>
</evidence>
<keyword evidence="8" id="KW-1185">Reference proteome</keyword>
<keyword evidence="2" id="KW-0805">Transcription regulation</keyword>
<evidence type="ECO:0000313" key="7">
    <source>
        <dbReference type="EMBL" id="SKC65993.1"/>
    </source>
</evidence>
<proteinExistence type="predicted"/>
<dbReference type="Pfam" id="PF00440">
    <property type="entry name" value="TetR_N"/>
    <property type="match status" value="1"/>
</dbReference>
<dbReference type="Gene3D" id="1.10.357.10">
    <property type="entry name" value="Tetracycline Repressor, domain 2"/>
    <property type="match status" value="1"/>
</dbReference>
<protein>
    <submittedName>
        <fullName evidence="7">Transcriptional regulator, TetR family</fullName>
    </submittedName>
</protein>
<dbReference type="InterPro" id="IPR009057">
    <property type="entry name" value="Homeodomain-like_sf"/>
</dbReference>
<dbReference type="PROSITE" id="PS50977">
    <property type="entry name" value="HTH_TETR_2"/>
    <property type="match status" value="1"/>
</dbReference>
<keyword evidence="1" id="KW-0678">Repressor</keyword>
<evidence type="ECO:0000256" key="1">
    <source>
        <dbReference type="ARBA" id="ARBA00022491"/>
    </source>
</evidence>
<name>A0A1T5KQR5_9FIRM</name>
<dbReference type="PANTHER" id="PTHR47506">
    <property type="entry name" value="TRANSCRIPTIONAL REGULATORY PROTEIN"/>
    <property type="match status" value="1"/>
</dbReference>
<evidence type="ECO:0000256" key="5">
    <source>
        <dbReference type="PROSITE-ProRule" id="PRU00335"/>
    </source>
</evidence>
<dbReference type="Gene3D" id="1.10.10.60">
    <property type="entry name" value="Homeodomain-like"/>
    <property type="match status" value="1"/>
</dbReference>
<evidence type="ECO:0000256" key="2">
    <source>
        <dbReference type="ARBA" id="ARBA00023015"/>
    </source>
</evidence>
<feature type="domain" description="HTH tetR-type" evidence="6">
    <location>
        <begin position="10"/>
        <end position="70"/>
    </location>
</feature>
<dbReference type="InterPro" id="IPR039538">
    <property type="entry name" value="BetI_C"/>
</dbReference>
<dbReference type="SUPFAM" id="SSF46689">
    <property type="entry name" value="Homeodomain-like"/>
    <property type="match status" value="1"/>
</dbReference>
<evidence type="ECO:0000259" key="6">
    <source>
        <dbReference type="PROSITE" id="PS50977"/>
    </source>
</evidence>
<dbReference type="InterPro" id="IPR036271">
    <property type="entry name" value="Tet_transcr_reg_TetR-rel_C_sf"/>
</dbReference>
<dbReference type="Proteomes" id="UP000190285">
    <property type="component" value="Unassembled WGS sequence"/>
</dbReference>
<dbReference type="InterPro" id="IPR001647">
    <property type="entry name" value="HTH_TetR"/>
</dbReference>
<gene>
    <name evidence="7" type="ORF">SAMN02194393_02062</name>
</gene>
<feature type="DNA-binding region" description="H-T-H motif" evidence="5">
    <location>
        <begin position="33"/>
        <end position="52"/>
    </location>
</feature>
<dbReference type="SUPFAM" id="SSF48498">
    <property type="entry name" value="Tetracyclin repressor-like, C-terminal domain"/>
    <property type="match status" value="1"/>
</dbReference>
<dbReference type="Pfam" id="PF13977">
    <property type="entry name" value="TetR_C_6"/>
    <property type="match status" value="1"/>
</dbReference>
<reference evidence="7 8" key="1">
    <citation type="submission" date="2017-02" db="EMBL/GenBank/DDBJ databases">
        <authorList>
            <person name="Peterson S.W."/>
        </authorList>
    </citation>
    <scope>NUCLEOTIDE SEQUENCE [LARGE SCALE GENOMIC DNA]</scope>
    <source>
        <strain evidence="7 8">M1</strain>
    </source>
</reference>
<evidence type="ECO:0000256" key="3">
    <source>
        <dbReference type="ARBA" id="ARBA00023125"/>
    </source>
</evidence>
<dbReference type="GO" id="GO:0003677">
    <property type="term" value="F:DNA binding"/>
    <property type="evidence" value="ECO:0007669"/>
    <property type="project" value="UniProtKB-UniRule"/>
</dbReference>
<accession>A0A1T5KQR5</accession>
<dbReference type="EMBL" id="FUZT01000004">
    <property type="protein sequence ID" value="SKC65993.1"/>
    <property type="molecule type" value="Genomic_DNA"/>
</dbReference>
<dbReference type="PRINTS" id="PR00455">
    <property type="entry name" value="HTHTETR"/>
</dbReference>
<sequence>MPKITQEKKRERKEHILNIAFELFAEKGYSATGMRDIMKAANVSKGGIYVYFESKAAILLSIVERFDNRRHNILESIDTTLSAEEIFDCYLRERLERFKYEENRKWSRLALEFWSLPERIPELSRIMDRRFKAYQKDIEYIIRQGIDKGVFRKDCLIDEVVYQIMSTINGVGVLSGAMGRVITDNQINETIKMHLKYLKGE</sequence>
<dbReference type="OrthoDB" id="494991at2"/>
<keyword evidence="3 5" id="KW-0238">DNA-binding</keyword>
<dbReference type="PANTHER" id="PTHR47506:SF1">
    <property type="entry name" value="HTH-TYPE TRANSCRIPTIONAL REGULATOR YJDC"/>
    <property type="match status" value="1"/>
</dbReference>
<dbReference type="RefSeq" id="WP_079491375.1">
    <property type="nucleotide sequence ID" value="NZ_FUZT01000004.1"/>
</dbReference>
<dbReference type="AlphaFoldDB" id="A0A1T5KQR5"/>
<organism evidence="7 8">
    <name type="scientific">Maledivibacter halophilus</name>
    <dbReference type="NCBI Taxonomy" id="36842"/>
    <lineage>
        <taxon>Bacteria</taxon>
        <taxon>Bacillati</taxon>
        <taxon>Bacillota</taxon>
        <taxon>Clostridia</taxon>
        <taxon>Peptostreptococcales</taxon>
        <taxon>Caminicellaceae</taxon>
        <taxon>Maledivibacter</taxon>
    </lineage>
</organism>
<keyword evidence="4" id="KW-0804">Transcription</keyword>
<evidence type="ECO:0000256" key="4">
    <source>
        <dbReference type="ARBA" id="ARBA00023163"/>
    </source>
</evidence>